<dbReference type="GO" id="GO:0016740">
    <property type="term" value="F:transferase activity"/>
    <property type="evidence" value="ECO:0007669"/>
    <property type="project" value="UniProtKB-KW"/>
</dbReference>
<dbReference type="InterPro" id="IPR034733">
    <property type="entry name" value="AcCoA_carboxyl_beta"/>
</dbReference>
<comment type="caution">
    <text evidence="4">The sequence shown here is derived from an EMBL/GenBank/DDBJ whole genome shotgun (WGS) entry which is preliminary data.</text>
</comment>
<dbReference type="InterPro" id="IPR029045">
    <property type="entry name" value="ClpP/crotonase-like_dom_sf"/>
</dbReference>
<dbReference type="Proteomes" id="UP000185612">
    <property type="component" value="Unassembled WGS sequence"/>
</dbReference>
<dbReference type="FunFam" id="3.90.226.10:FF:000016">
    <property type="entry name" value="Propionyl-CoA carboxylase, beta subunit"/>
    <property type="match status" value="1"/>
</dbReference>
<dbReference type="PROSITE" id="PS50989">
    <property type="entry name" value="COA_CT_CTER"/>
    <property type="match status" value="1"/>
</dbReference>
<gene>
    <name evidence="4" type="ORF">BSZ40_05170</name>
</gene>
<dbReference type="AlphaFoldDB" id="A0A1Q5PWQ6"/>
<dbReference type="EMBL" id="MQVS01000004">
    <property type="protein sequence ID" value="OKL51879.1"/>
    <property type="molecule type" value="Genomic_DNA"/>
</dbReference>
<comment type="similarity">
    <text evidence="1">Belongs to the AccD/PCCB family.</text>
</comment>
<keyword evidence="5" id="KW-1185">Reference proteome</keyword>
<evidence type="ECO:0000259" key="3">
    <source>
        <dbReference type="PROSITE" id="PS50989"/>
    </source>
</evidence>
<evidence type="ECO:0000259" key="2">
    <source>
        <dbReference type="PROSITE" id="PS50980"/>
    </source>
</evidence>
<dbReference type="InParanoid" id="A0A1Q5PWQ6"/>
<organism evidence="4 5">
    <name type="scientific">Buchananella hordeovulneris</name>
    <dbReference type="NCBI Taxonomy" id="52770"/>
    <lineage>
        <taxon>Bacteria</taxon>
        <taxon>Bacillati</taxon>
        <taxon>Actinomycetota</taxon>
        <taxon>Actinomycetes</taxon>
        <taxon>Actinomycetales</taxon>
        <taxon>Actinomycetaceae</taxon>
        <taxon>Buchananella</taxon>
    </lineage>
</organism>
<dbReference type="PROSITE" id="PS50980">
    <property type="entry name" value="COA_CT_NTER"/>
    <property type="match status" value="1"/>
</dbReference>
<dbReference type="GO" id="GO:0006633">
    <property type="term" value="P:fatty acid biosynthetic process"/>
    <property type="evidence" value="ECO:0007669"/>
    <property type="project" value="InterPro"/>
</dbReference>
<dbReference type="PRINTS" id="PR01070">
    <property type="entry name" value="ACCCTRFRASEB"/>
</dbReference>
<dbReference type="GO" id="GO:0015977">
    <property type="term" value="P:carbon fixation"/>
    <property type="evidence" value="ECO:0007669"/>
    <property type="project" value="UniProtKB-ARBA"/>
</dbReference>
<dbReference type="InterPro" id="IPR051047">
    <property type="entry name" value="AccD/PCCB"/>
</dbReference>
<dbReference type="PANTHER" id="PTHR43842:SF2">
    <property type="entry name" value="PROPIONYL-COA CARBOXYLASE BETA CHAIN, MITOCHONDRIAL"/>
    <property type="match status" value="1"/>
</dbReference>
<name>A0A1Q5PWQ6_9ACTO</name>
<dbReference type="Pfam" id="PF01039">
    <property type="entry name" value="Carboxyl_trans"/>
    <property type="match status" value="1"/>
</dbReference>
<evidence type="ECO:0000313" key="5">
    <source>
        <dbReference type="Proteomes" id="UP000185612"/>
    </source>
</evidence>
<dbReference type="GO" id="GO:0003989">
    <property type="term" value="F:acetyl-CoA carboxylase activity"/>
    <property type="evidence" value="ECO:0007669"/>
    <property type="project" value="InterPro"/>
</dbReference>
<dbReference type="InterPro" id="IPR011762">
    <property type="entry name" value="COA_CT_N"/>
</dbReference>
<evidence type="ECO:0000313" key="4">
    <source>
        <dbReference type="EMBL" id="OKL51879.1"/>
    </source>
</evidence>
<proteinExistence type="inferred from homology"/>
<dbReference type="InterPro" id="IPR011763">
    <property type="entry name" value="COA_CT_C"/>
</dbReference>
<feature type="domain" description="CoA carboxyltransferase C-terminal" evidence="3">
    <location>
        <begin position="269"/>
        <end position="501"/>
    </location>
</feature>
<protein>
    <submittedName>
        <fullName evidence="4">Methylmalonyl-CoA carboxyltransferase</fullName>
    </submittedName>
</protein>
<dbReference type="InterPro" id="IPR000438">
    <property type="entry name" value="Acetyl_CoA_COase_Trfase_b_su"/>
</dbReference>
<reference evidence="5" key="1">
    <citation type="submission" date="2016-12" db="EMBL/GenBank/DDBJ databases">
        <authorList>
            <person name="Meng X."/>
        </authorList>
    </citation>
    <scope>NUCLEOTIDE SEQUENCE [LARGE SCALE GENOMIC DNA]</scope>
    <source>
        <strain evidence="5">DSM 20732</strain>
    </source>
</reference>
<evidence type="ECO:0000256" key="1">
    <source>
        <dbReference type="ARBA" id="ARBA00006102"/>
    </source>
</evidence>
<sequence>MGGVNLSPADQLAARRQQLADHADAAAARQHARGRRSARQRLLALLDEGSFVELDALAEHRCTDFGMAGRALPGDGVVTGFGTIDGRRVCIYAQDFTVFGGSLGEVHGQKITKVMDLAVRTGVPLIGLNDGGGARIQEGVGALTQFAEIFRRNVAASGVIPQISLILGPCAGGAVYSPALTDFTIMVEGTSHMFITGPEVIRAVTGEDVGLEELGGARAHADRSGACHYAATDEDDAFAYVRELLHYLPDNNLSEAPACAPGQAVTDIDLDSLVPQNPSQPYDMGLVLEAVLDDGEFLEVMPTYAPNVICAFGHLEGQAVGIVANQPQQLAGVLDIAAAEKAARFVRTCDAFNLPVLTFVDVPGFLPGTQQEWDGIIRRGAKLIYAYAEATVPLITTITRKAYGGAYIVMGSKKLGADINLAWPTAQVAVMGAAGAVNILHRRELAALDAAGGDVTAERERLTAQYEETLVNPWEAARRGFVDAVISPNETRQQLAAALRALATKRVAGPARRHGNVPL</sequence>
<dbReference type="PANTHER" id="PTHR43842">
    <property type="entry name" value="PROPIONYL-COA CARBOXYLASE BETA CHAIN"/>
    <property type="match status" value="1"/>
</dbReference>
<dbReference type="FunFam" id="3.90.226.10:FF:000017">
    <property type="entry name" value="Propionyl-CoA carboxylase subunit beta 5"/>
    <property type="match status" value="1"/>
</dbReference>
<accession>A0A1Q5PWQ6</accession>
<dbReference type="STRING" id="52770.BSZ40_05170"/>
<dbReference type="SUPFAM" id="SSF52096">
    <property type="entry name" value="ClpP/crotonase"/>
    <property type="match status" value="2"/>
</dbReference>
<dbReference type="FunCoup" id="A0A1Q5PWQ6">
    <property type="interactions" value="151"/>
</dbReference>
<dbReference type="GO" id="GO:0009317">
    <property type="term" value="C:acetyl-CoA carboxylase complex"/>
    <property type="evidence" value="ECO:0007669"/>
    <property type="project" value="InterPro"/>
</dbReference>
<dbReference type="GO" id="GO:0004658">
    <property type="term" value="F:propionyl-CoA carboxylase activity"/>
    <property type="evidence" value="ECO:0007669"/>
    <property type="project" value="UniProtKB-ARBA"/>
</dbReference>
<dbReference type="Gene3D" id="3.90.226.10">
    <property type="entry name" value="2-enoyl-CoA Hydratase, Chain A, domain 1"/>
    <property type="match status" value="2"/>
</dbReference>
<feature type="domain" description="CoA carboxyltransferase N-terminal" evidence="2">
    <location>
        <begin position="3"/>
        <end position="260"/>
    </location>
</feature>
<keyword evidence="4" id="KW-0808">Transferase</keyword>